<sequence>ARCHWLDGQLGISIKPLPHILVGVDSLFDV</sequence>
<name>A0A382KBM1_9ZZZZ</name>
<reference evidence="1" key="1">
    <citation type="submission" date="2018-05" db="EMBL/GenBank/DDBJ databases">
        <authorList>
            <person name="Lanie J.A."/>
            <person name="Ng W.-L."/>
            <person name="Kazmierczak K.M."/>
            <person name="Andrzejewski T.M."/>
            <person name="Davidsen T.M."/>
            <person name="Wayne K.J."/>
            <person name="Tettelin H."/>
            <person name="Glass J.I."/>
            <person name="Rusch D."/>
            <person name="Podicherti R."/>
            <person name="Tsui H.-C.T."/>
            <person name="Winkler M.E."/>
        </authorList>
    </citation>
    <scope>NUCLEOTIDE SEQUENCE</scope>
</reference>
<gene>
    <name evidence="1" type="ORF">METZ01_LOCUS275198</name>
</gene>
<accession>A0A382KBM1</accession>
<organism evidence="1">
    <name type="scientific">marine metagenome</name>
    <dbReference type="NCBI Taxonomy" id="408172"/>
    <lineage>
        <taxon>unclassified sequences</taxon>
        <taxon>metagenomes</taxon>
        <taxon>ecological metagenomes</taxon>
    </lineage>
</organism>
<proteinExistence type="predicted"/>
<feature type="non-terminal residue" evidence="1">
    <location>
        <position position="1"/>
    </location>
</feature>
<dbReference type="AlphaFoldDB" id="A0A382KBM1"/>
<evidence type="ECO:0000313" key="1">
    <source>
        <dbReference type="EMBL" id="SVC22344.1"/>
    </source>
</evidence>
<protein>
    <submittedName>
        <fullName evidence="1">Uncharacterized protein</fullName>
    </submittedName>
</protein>
<dbReference type="EMBL" id="UINC01079898">
    <property type="protein sequence ID" value="SVC22344.1"/>
    <property type="molecule type" value="Genomic_DNA"/>
</dbReference>